<gene>
    <name evidence="1" type="ORF">D5086_034002</name>
</gene>
<sequence>MLLLINFVLRSQWKMEYMEQKLMTRMRLLYVAMVWIGNSLFVILGEDVLPERINKKGTLNVDLLSPEKGSLRKSVAETHEETETTDSDPINATLH</sequence>
<comment type="caution">
    <text evidence="1">The sequence shown here is derived from an EMBL/GenBank/DDBJ whole genome shotgun (WGS) entry which is preliminary data.</text>
</comment>
<evidence type="ECO:0000313" key="1">
    <source>
        <dbReference type="EMBL" id="KAL3564576.1"/>
    </source>
</evidence>
<evidence type="ECO:0000313" key="2">
    <source>
        <dbReference type="Proteomes" id="UP000309997"/>
    </source>
</evidence>
<organism evidence="1 2">
    <name type="scientific">Populus alba</name>
    <name type="common">White poplar</name>
    <dbReference type="NCBI Taxonomy" id="43335"/>
    <lineage>
        <taxon>Eukaryota</taxon>
        <taxon>Viridiplantae</taxon>
        <taxon>Streptophyta</taxon>
        <taxon>Embryophyta</taxon>
        <taxon>Tracheophyta</taxon>
        <taxon>Spermatophyta</taxon>
        <taxon>Magnoliopsida</taxon>
        <taxon>eudicotyledons</taxon>
        <taxon>Gunneridae</taxon>
        <taxon>Pentapetalae</taxon>
        <taxon>rosids</taxon>
        <taxon>fabids</taxon>
        <taxon>Malpighiales</taxon>
        <taxon>Salicaceae</taxon>
        <taxon>Saliceae</taxon>
        <taxon>Populus</taxon>
    </lineage>
</organism>
<dbReference type="Proteomes" id="UP000309997">
    <property type="component" value="Unassembled WGS sequence"/>
</dbReference>
<proteinExistence type="predicted"/>
<accession>A0ACC4AEJ9</accession>
<protein>
    <submittedName>
        <fullName evidence="1">Uncharacterized protein</fullName>
    </submittedName>
</protein>
<reference evidence="1 2" key="1">
    <citation type="journal article" date="2024" name="Plant Biotechnol. J.">
        <title>Genome and CRISPR/Cas9 system of a widespread forest tree (Populus alba) in the world.</title>
        <authorList>
            <person name="Liu Y.J."/>
            <person name="Jiang P.F."/>
            <person name="Han X.M."/>
            <person name="Li X.Y."/>
            <person name="Wang H.M."/>
            <person name="Wang Y.J."/>
            <person name="Wang X.X."/>
            <person name="Zeng Q.Y."/>
        </authorList>
    </citation>
    <scope>NUCLEOTIDE SEQUENCE [LARGE SCALE GENOMIC DNA]</scope>
    <source>
        <strain evidence="2">cv. PAL-ZL1</strain>
    </source>
</reference>
<keyword evidence="2" id="KW-1185">Reference proteome</keyword>
<name>A0ACC4AEJ9_POPAL</name>
<dbReference type="EMBL" id="RCHU02000037">
    <property type="protein sequence ID" value="KAL3564576.1"/>
    <property type="molecule type" value="Genomic_DNA"/>
</dbReference>